<evidence type="ECO:0000313" key="3">
    <source>
        <dbReference type="Proteomes" id="UP000295097"/>
    </source>
</evidence>
<dbReference type="AlphaFoldDB" id="A0A4R3NJA3"/>
<dbReference type="Pfam" id="PF06912">
    <property type="entry name" value="DUF1275"/>
    <property type="match status" value="1"/>
</dbReference>
<sequence length="160" mass="17388">MTSLLKKHKVLTTKILLLEFLILAALIVIVWIGGYDPHYIAYAVSFVAGMQGNAYHKNHGMLYGNVAVTFVVQMAFNFLIQSFFSKKGINGEPNLMWSGIFFLVLLGFAGGGAIGFFVDQVVTAGALIMPAVIALILFMIARNDTEEGERVDPLPGGNFA</sequence>
<accession>A0A4R3NJA3</accession>
<keyword evidence="3" id="KW-1185">Reference proteome</keyword>
<feature type="transmembrane region" description="Helical" evidence="1">
    <location>
        <begin position="62"/>
        <end position="84"/>
    </location>
</feature>
<dbReference type="EMBL" id="SMAR01000029">
    <property type="protein sequence ID" value="TCT34833.1"/>
    <property type="molecule type" value="Genomic_DNA"/>
</dbReference>
<keyword evidence="1" id="KW-0472">Membrane</keyword>
<dbReference type="InterPro" id="IPR010699">
    <property type="entry name" value="DUF1275"/>
</dbReference>
<keyword evidence="1" id="KW-0812">Transmembrane</keyword>
<feature type="transmembrane region" description="Helical" evidence="1">
    <location>
        <begin position="15"/>
        <end position="33"/>
    </location>
</feature>
<name>A0A4R3NJA3_9HYPH</name>
<organism evidence="2 3">
    <name type="scientific">Martelella mediterranea</name>
    <dbReference type="NCBI Taxonomy" id="293089"/>
    <lineage>
        <taxon>Bacteria</taxon>
        <taxon>Pseudomonadati</taxon>
        <taxon>Pseudomonadota</taxon>
        <taxon>Alphaproteobacteria</taxon>
        <taxon>Hyphomicrobiales</taxon>
        <taxon>Aurantimonadaceae</taxon>
        <taxon>Martelella</taxon>
    </lineage>
</organism>
<gene>
    <name evidence="2" type="ORF">EDC90_102934</name>
</gene>
<evidence type="ECO:0000256" key="1">
    <source>
        <dbReference type="SAM" id="Phobius"/>
    </source>
</evidence>
<keyword evidence="1" id="KW-1133">Transmembrane helix</keyword>
<dbReference type="OrthoDB" id="7057004at2"/>
<comment type="caution">
    <text evidence="2">The sequence shown here is derived from an EMBL/GenBank/DDBJ whole genome shotgun (WGS) entry which is preliminary data.</text>
</comment>
<proteinExistence type="predicted"/>
<evidence type="ECO:0000313" key="2">
    <source>
        <dbReference type="EMBL" id="TCT34833.1"/>
    </source>
</evidence>
<reference evidence="2 3" key="1">
    <citation type="submission" date="2019-03" db="EMBL/GenBank/DDBJ databases">
        <title>Freshwater and sediment microbial communities from various areas in North America, analyzing microbe dynamics in response to fracking.</title>
        <authorList>
            <person name="Lamendella R."/>
        </authorList>
    </citation>
    <scope>NUCLEOTIDE SEQUENCE [LARGE SCALE GENOMIC DNA]</scope>
    <source>
        <strain evidence="2 3">175.2</strain>
    </source>
</reference>
<dbReference type="Proteomes" id="UP000295097">
    <property type="component" value="Unassembled WGS sequence"/>
</dbReference>
<feature type="transmembrane region" description="Helical" evidence="1">
    <location>
        <begin position="124"/>
        <end position="141"/>
    </location>
</feature>
<feature type="transmembrane region" description="Helical" evidence="1">
    <location>
        <begin position="96"/>
        <end position="117"/>
    </location>
</feature>
<protein>
    <submittedName>
        <fullName evidence="2">Uncharacterized protein DUF1275</fullName>
    </submittedName>
</protein>